<sequence length="70" mass="7933">MNTMSSYDEKYDPTLKNMCMAVKLFGEAAYKRSTVRRKRAADDKSAGLDQTNGRYASKNVEMTKKSQESV</sequence>
<evidence type="ECO:0000313" key="2">
    <source>
        <dbReference type="EMBL" id="KAK0408508.1"/>
    </source>
</evidence>
<dbReference type="Proteomes" id="UP001175271">
    <property type="component" value="Unassembled WGS sequence"/>
</dbReference>
<reference evidence="2" key="1">
    <citation type="submission" date="2023-06" db="EMBL/GenBank/DDBJ databases">
        <title>Genomic analysis of the entomopathogenic nematode Steinernema hermaphroditum.</title>
        <authorList>
            <person name="Schwarz E.M."/>
            <person name="Heppert J.K."/>
            <person name="Baniya A."/>
            <person name="Schwartz H.T."/>
            <person name="Tan C.-H."/>
            <person name="Antoshechkin I."/>
            <person name="Sternberg P.W."/>
            <person name="Goodrich-Blair H."/>
            <person name="Dillman A.R."/>
        </authorList>
    </citation>
    <scope>NUCLEOTIDE SEQUENCE</scope>
    <source>
        <strain evidence="2">PS9179</strain>
        <tissue evidence="2">Whole animal</tissue>
    </source>
</reference>
<feature type="compositionally biased region" description="Basic and acidic residues" evidence="1">
    <location>
        <begin position="61"/>
        <end position="70"/>
    </location>
</feature>
<name>A0AA39HPJ2_9BILA</name>
<dbReference type="EMBL" id="JAUCMV010000003">
    <property type="protein sequence ID" value="KAK0408508.1"/>
    <property type="molecule type" value="Genomic_DNA"/>
</dbReference>
<dbReference type="AlphaFoldDB" id="A0AA39HPJ2"/>
<evidence type="ECO:0000256" key="1">
    <source>
        <dbReference type="SAM" id="MobiDB-lite"/>
    </source>
</evidence>
<keyword evidence="3" id="KW-1185">Reference proteome</keyword>
<gene>
    <name evidence="2" type="ORF">QR680_004001</name>
</gene>
<accession>A0AA39HPJ2</accession>
<feature type="region of interest" description="Disordered" evidence="1">
    <location>
        <begin position="35"/>
        <end position="70"/>
    </location>
</feature>
<organism evidence="2 3">
    <name type="scientific">Steinernema hermaphroditum</name>
    <dbReference type="NCBI Taxonomy" id="289476"/>
    <lineage>
        <taxon>Eukaryota</taxon>
        <taxon>Metazoa</taxon>
        <taxon>Ecdysozoa</taxon>
        <taxon>Nematoda</taxon>
        <taxon>Chromadorea</taxon>
        <taxon>Rhabditida</taxon>
        <taxon>Tylenchina</taxon>
        <taxon>Panagrolaimomorpha</taxon>
        <taxon>Strongyloidoidea</taxon>
        <taxon>Steinernematidae</taxon>
        <taxon>Steinernema</taxon>
    </lineage>
</organism>
<protein>
    <submittedName>
        <fullName evidence="2">Uncharacterized protein</fullName>
    </submittedName>
</protein>
<proteinExistence type="predicted"/>
<comment type="caution">
    <text evidence="2">The sequence shown here is derived from an EMBL/GenBank/DDBJ whole genome shotgun (WGS) entry which is preliminary data.</text>
</comment>
<evidence type="ECO:0000313" key="3">
    <source>
        <dbReference type="Proteomes" id="UP001175271"/>
    </source>
</evidence>